<comment type="similarity">
    <text evidence="2 9">Belongs to the RecN family.</text>
</comment>
<protein>
    <recommendedName>
        <fullName evidence="3 9">DNA repair protein RecN</fullName>
    </recommendedName>
    <alternativeName>
        <fullName evidence="8 9">Recombination protein N</fullName>
    </alternativeName>
</protein>
<evidence type="ECO:0000256" key="4">
    <source>
        <dbReference type="ARBA" id="ARBA00022741"/>
    </source>
</evidence>
<dbReference type="Gene3D" id="3.40.50.300">
    <property type="entry name" value="P-loop containing nucleotide triphosphate hydrolases"/>
    <property type="match status" value="2"/>
</dbReference>
<dbReference type="GO" id="GO:0043590">
    <property type="term" value="C:bacterial nucleoid"/>
    <property type="evidence" value="ECO:0007669"/>
    <property type="project" value="TreeGrafter"/>
</dbReference>
<dbReference type="AlphaFoldDB" id="A0A1Y1CF85"/>
<dbReference type="NCBIfam" id="TIGR00634">
    <property type="entry name" value="recN"/>
    <property type="match status" value="1"/>
</dbReference>
<dbReference type="GO" id="GO:0009432">
    <property type="term" value="P:SOS response"/>
    <property type="evidence" value="ECO:0007669"/>
    <property type="project" value="TreeGrafter"/>
</dbReference>
<dbReference type="Pfam" id="PF02463">
    <property type="entry name" value="SMC_N"/>
    <property type="match status" value="1"/>
</dbReference>
<dbReference type="GO" id="GO:0006281">
    <property type="term" value="P:DNA repair"/>
    <property type="evidence" value="ECO:0007669"/>
    <property type="project" value="UniProtKB-KW"/>
</dbReference>
<keyword evidence="5 9" id="KW-0227">DNA damage</keyword>
<evidence type="ECO:0000259" key="11">
    <source>
        <dbReference type="Pfam" id="PF02463"/>
    </source>
</evidence>
<proteinExistence type="inferred from homology"/>
<dbReference type="InterPro" id="IPR004604">
    <property type="entry name" value="DNA_recomb/repair_RecN"/>
</dbReference>
<dbReference type="PIRSF" id="PIRSF003128">
    <property type="entry name" value="RecN"/>
    <property type="match status" value="1"/>
</dbReference>
<accession>A0A1Y1CF85</accession>
<evidence type="ECO:0000256" key="7">
    <source>
        <dbReference type="ARBA" id="ARBA00023204"/>
    </source>
</evidence>
<evidence type="ECO:0000313" key="13">
    <source>
        <dbReference type="Proteomes" id="UP000218267"/>
    </source>
</evidence>
<dbReference type="SUPFAM" id="SSF52540">
    <property type="entry name" value="P-loop containing nucleoside triphosphate hydrolases"/>
    <property type="match status" value="2"/>
</dbReference>
<evidence type="ECO:0000256" key="2">
    <source>
        <dbReference type="ARBA" id="ARBA00009441"/>
    </source>
</evidence>
<name>A0A1Y1CF85_9BACT</name>
<evidence type="ECO:0000313" key="12">
    <source>
        <dbReference type="EMBL" id="BAX79027.1"/>
    </source>
</evidence>
<dbReference type="EMBL" id="AP018042">
    <property type="protein sequence ID" value="BAX79027.1"/>
    <property type="molecule type" value="Genomic_DNA"/>
</dbReference>
<evidence type="ECO:0000256" key="8">
    <source>
        <dbReference type="ARBA" id="ARBA00033408"/>
    </source>
</evidence>
<dbReference type="RefSeq" id="WP_096427945.1">
    <property type="nucleotide sequence ID" value="NZ_AP018042.1"/>
</dbReference>
<evidence type="ECO:0000256" key="1">
    <source>
        <dbReference type="ARBA" id="ARBA00003618"/>
    </source>
</evidence>
<evidence type="ECO:0000256" key="6">
    <source>
        <dbReference type="ARBA" id="ARBA00022840"/>
    </source>
</evidence>
<keyword evidence="7 9" id="KW-0234">DNA repair</keyword>
<dbReference type="GO" id="GO:0005524">
    <property type="term" value="F:ATP binding"/>
    <property type="evidence" value="ECO:0007669"/>
    <property type="project" value="UniProtKB-KW"/>
</dbReference>
<dbReference type="Proteomes" id="UP000218267">
    <property type="component" value="Chromosome"/>
</dbReference>
<reference evidence="12 13" key="1">
    <citation type="journal article" date="2018" name="Mar. Genomics">
        <title>Complete genome sequence of Marinifilaceae bacterium strain SPP2, isolated from the Antarctic marine sediment.</title>
        <authorList>
            <person name="Watanabe M."/>
            <person name="Kojima H."/>
            <person name="Fukui M."/>
        </authorList>
    </citation>
    <scope>NUCLEOTIDE SEQUENCE [LARGE SCALE GENOMIC DNA]</scope>
    <source>
        <strain evidence="12 13">SPP2</strain>
    </source>
</reference>
<dbReference type="GO" id="GO:0006310">
    <property type="term" value="P:DNA recombination"/>
    <property type="evidence" value="ECO:0007669"/>
    <property type="project" value="InterPro"/>
</dbReference>
<dbReference type="InterPro" id="IPR027417">
    <property type="entry name" value="P-loop_NTPase"/>
</dbReference>
<dbReference type="KEGG" id="mbas:ALGA_0637"/>
<comment type="function">
    <text evidence="1 9">May be involved in recombinational repair of damaged DNA.</text>
</comment>
<keyword evidence="6" id="KW-0067">ATP-binding</keyword>
<evidence type="ECO:0000256" key="3">
    <source>
        <dbReference type="ARBA" id="ARBA00021315"/>
    </source>
</evidence>
<gene>
    <name evidence="12" type="ORF">ALGA_0637</name>
</gene>
<evidence type="ECO:0000256" key="9">
    <source>
        <dbReference type="PIRNR" id="PIRNR003128"/>
    </source>
</evidence>
<feature type="coiled-coil region" evidence="10">
    <location>
        <begin position="155"/>
        <end position="185"/>
    </location>
</feature>
<keyword evidence="13" id="KW-1185">Reference proteome</keyword>
<sequence length="551" mass="62072">MLQSISIQNYALITKLDIEFSDGFSVITGETGSGKSILLGALSLVLGQRAEVNVLKDKGQKCIIETSFSIARYKLKQFFDDNELEYEEDTLLRREILPNGKSRAFINDSPVSAKLLKELGFRLIDVHSQNQNLIIGSFEYQVGIVDTYAGNVSILKKYQECFDQFQKLKQELRKQEEIAAKEKADLDYYQFQLEQLTDAKLIAGEQTEMEAELAKLTHAEEIKSALVKAYGNLSEGEFPIVTQLKEARNAIAQIQNVYPDAQSFFERLESAYIELQDLAEELDRSNESVDLDPSRIEFLNQKLDAIYSLQQKHHVNSVEELIDIREELTRKVDKIVCGDDFIEDLKKQLKQKEELLLGSAEKLTNSRLKVIPAIEKTIVSQLVQLGIPNANFKIDTQIREDFQYYGRDYLAFLFSANKNGQIEEVQKVASGGELSRLMLSIKYLISSSTALPSIVFDEIDTGVSGEIAAKMGTMMNKMAENIQVISITHLPQIAGKGKNHYKVYKADDELETYSNIVLLDQQSRIEELAKMLSGADLTQAALDNAKVLLGN</sequence>
<feature type="domain" description="RecF/RecN/SMC N-terminal" evidence="11">
    <location>
        <begin position="2"/>
        <end position="509"/>
    </location>
</feature>
<dbReference type="PANTHER" id="PTHR11059:SF0">
    <property type="entry name" value="DNA REPAIR PROTEIN RECN"/>
    <property type="match status" value="1"/>
</dbReference>
<reference evidence="13" key="2">
    <citation type="journal article" date="2020" name="Antonie Van Leeuwenhoek">
        <title>Labilibaculum antarcticum sp. nov., a novel facultative anaerobic, psychrotorelant bacterium isolated from marine sediment of Antarctica.</title>
        <authorList>
            <person name="Watanabe M."/>
            <person name="Kojima H."/>
            <person name="Fukui M."/>
        </authorList>
    </citation>
    <scope>NUCLEOTIDE SEQUENCE [LARGE SCALE GENOMIC DNA]</scope>
    <source>
        <strain evidence="13">SPP2</strain>
    </source>
</reference>
<dbReference type="OrthoDB" id="9806954at2"/>
<evidence type="ECO:0000256" key="10">
    <source>
        <dbReference type="SAM" id="Coils"/>
    </source>
</evidence>
<evidence type="ECO:0000256" key="5">
    <source>
        <dbReference type="ARBA" id="ARBA00022763"/>
    </source>
</evidence>
<keyword evidence="10" id="KW-0175">Coiled coil</keyword>
<keyword evidence="4" id="KW-0547">Nucleotide-binding</keyword>
<dbReference type="CDD" id="cd03241">
    <property type="entry name" value="ABC_RecN"/>
    <property type="match status" value="2"/>
</dbReference>
<dbReference type="InterPro" id="IPR003395">
    <property type="entry name" value="RecF/RecN/SMC_N"/>
</dbReference>
<dbReference type="PANTHER" id="PTHR11059">
    <property type="entry name" value="DNA REPAIR PROTEIN RECN"/>
    <property type="match status" value="1"/>
</dbReference>
<organism evidence="12 13">
    <name type="scientific">Labilibaculum antarcticum</name>
    <dbReference type="NCBI Taxonomy" id="1717717"/>
    <lineage>
        <taxon>Bacteria</taxon>
        <taxon>Pseudomonadati</taxon>
        <taxon>Bacteroidota</taxon>
        <taxon>Bacteroidia</taxon>
        <taxon>Marinilabiliales</taxon>
        <taxon>Marinifilaceae</taxon>
        <taxon>Labilibaculum</taxon>
    </lineage>
</organism>